<dbReference type="InterPro" id="IPR038765">
    <property type="entry name" value="Papain-like_cys_pep_sf"/>
</dbReference>
<evidence type="ECO:0000256" key="8">
    <source>
        <dbReference type="SAM" id="MobiDB-lite"/>
    </source>
</evidence>
<evidence type="ECO:0000256" key="9">
    <source>
        <dbReference type="SAM" id="Phobius"/>
    </source>
</evidence>
<keyword evidence="6" id="KW-0378">Hydrolase</keyword>
<feature type="transmembrane region" description="Helical" evidence="9">
    <location>
        <begin position="12"/>
        <end position="33"/>
    </location>
</feature>
<dbReference type="GO" id="GO:0005829">
    <property type="term" value="C:cytosol"/>
    <property type="evidence" value="ECO:0007669"/>
    <property type="project" value="TreeGrafter"/>
</dbReference>
<dbReference type="InterPro" id="IPR018200">
    <property type="entry name" value="USP_CS"/>
</dbReference>
<dbReference type="GO" id="GO:0005634">
    <property type="term" value="C:nucleus"/>
    <property type="evidence" value="ECO:0007669"/>
    <property type="project" value="TreeGrafter"/>
</dbReference>
<reference evidence="11" key="1">
    <citation type="submission" date="2022-08" db="UniProtKB">
        <authorList>
            <consortium name="EnsemblMetazoa"/>
        </authorList>
    </citation>
    <scope>IDENTIFICATION</scope>
    <source>
        <strain evidence="11">05x7-T-G4-1.051#20</strain>
    </source>
</reference>
<keyword evidence="9" id="KW-1133">Transmembrane helix</keyword>
<feature type="transmembrane region" description="Helical" evidence="9">
    <location>
        <begin position="45"/>
        <end position="64"/>
    </location>
</feature>
<dbReference type="Gene3D" id="3.90.70.10">
    <property type="entry name" value="Cysteine proteinases"/>
    <property type="match status" value="1"/>
</dbReference>
<dbReference type="PANTHER" id="PTHR24006:SF687">
    <property type="entry name" value="UBIQUITIN CARBOXYL-TERMINAL HYDROLASE 10"/>
    <property type="match status" value="1"/>
</dbReference>
<feature type="region of interest" description="Disordered" evidence="8">
    <location>
        <begin position="193"/>
        <end position="213"/>
    </location>
</feature>
<dbReference type="InterPro" id="IPR050164">
    <property type="entry name" value="Peptidase_C19"/>
</dbReference>
<dbReference type="EnsemblMetazoa" id="G30848.2">
    <property type="protein sequence ID" value="G30848.2:cds"/>
    <property type="gene ID" value="G30848"/>
</dbReference>
<keyword evidence="12" id="KW-1185">Reference proteome</keyword>
<keyword evidence="9" id="KW-0812">Transmembrane</keyword>
<dbReference type="OrthoDB" id="292964at2759"/>
<comment type="similarity">
    <text evidence="2">Belongs to the peptidase C19 family. USP10 subfamily.</text>
</comment>
<feature type="region of interest" description="Disordered" evidence="8">
    <location>
        <begin position="231"/>
        <end position="254"/>
    </location>
</feature>
<organism evidence="11 12">
    <name type="scientific">Magallana gigas</name>
    <name type="common">Pacific oyster</name>
    <name type="synonym">Crassostrea gigas</name>
    <dbReference type="NCBI Taxonomy" id="29159"/>
    <lineage>
        <taxon>Eukaryota</taxon>
        <taxon>Metazoa</taxon>
        <taxon>Spiralia</taxon>
        <taxon>Lophotrochozoa</taxon>
        <taxon>Mollusca</taxon>
        <taxon>Bivalvia</taxon>
        <taxon>Autobranchia</taxon>
        <taxon>Pteriomorphia</taxon>
        <taxon>Ostreida</taxon>
        <taxon>Ostreoidea</taxon>
        <taxon>Ostreidae</taxon>
        <taxon>Magallana</taxon>
    </lineage>
</organism>
<evidence type="ECO:0000313" key="11">
    <source>
        <dbReference type="EnsemblMetazoa" id="G30848.1:cds"/>
    </source>
</evidence>
<feature type="transmembrane region" description="Helical" evidence="9">
    <location>
        <begin position="70"/>
        <end position="92"/>
    </location>
</feature>
<dbReference type="EnsemblMetazoa" id="G30848.3">
    <property type="protein sequence ID" value="G30848.3:cds"/>
    <property type="gene ID" value="G30848"/>
</dbReference>
<dbReference type="EC" id="3.4.19.12" evidence="3"/>
<evidence type="ECO:0000313" key="12">
    <source>
        <dbReference type="Proteomes" id="UP000005408"/>
    </source>
</evidence>
<dbReference type="GO" id="GO:0004843">
    <property type="term" value="F:cysteine-type deubiquitinase activity"/>
    <property type="evidence" value="ECO:0007669"/>
    <property type="project" value="UniProtKB-EC"/>
</dbReference>
<dbReference type="PROSITE" id="PS00973">
    <property type="entry name" value="USP_2"/>
    <property type="match status" value="1"/>
</dbReference>
<name>A0A8W8M6T2_MAGGI</name>
<evidence type="ECO:0000259" key="10">
    <source>
        <dbReference type="PROSITE" id="PS50235"/>
    </source>
</evidence>
<dbReference type="GO" id="GO:0016579">
    <property type="term" value="P:protein deubiquitination"/>
    <property type="evidence" value="ECO:0007669"/>
    <property type="project" value="InterPro"/>
</dbReference>
<dbReference type="InterPro" id="IPR001394">
    <property type="entry name" value="Peptidase_C19_UCH"/>
</dbReference>
<evidence type="ECO:0000256" key="1">
    <source>
        <dbReference type="ARBA" id="ARBA00000707"/>
    </source>
</evidence>
<keyword evidence="4" id="KW-0645">Protease</keyword>
<evidence type="ECO:0000256" key="5">
    <source>
        <dbReference type="ARBA" id="ARBA00022786"/>
    </source>
</evidence>
<protein>
    <recommendedName>
        <fullName evidence="3">ubiquitinyl hydrolase 1</fullName>
        <ecNumber evidence="3">3.4.19.12</ecNumber>
    </recommendedName>
</protein>
<dbReference type="SUPFAM" id="SSF54001">
    <property type="entry name" value="Cysteine proteinases"/>
    <property type="match status" value="1"/>
</dbReference>
<dbReference type="Proteomes" id="UP000005408">
    <property type="component" value="Unassembled WGS sequence"/>
</dbReference>
<proteinExistence type="inferred from homology"/>
<dbReference type="EnsemblMetazoa" id="G30848.1">
    <property type="protein sequence ID" value="G30848.1:cds"/>
    <property type="gene ID" value="G30848"/>
</dbReference>
<evidence type="ECO:0000256" key="4">
    <source>
        <dbReference type="ARBA" id="ARBA00022670"/>
    </source>
</evidence>
<dbReference type="GO" id="GO:0006508">
    <property type="term" value="P:proteolysis"/>
    <property type="evidence" value="ECO:0007669"/>
    <property type="project" value="UniProtKB-KW"/>
</dbReference>
<accession>A0A8W8M6T2</accession>
<sequence>MWWILQNIARFLYYSILDFVFFIIVDAFAKFTIGDTNSKSMQEKRQIWFWESVVLIVLSIIIYLCDHFPFLLILLSLVTLGYTQFGVSFNLFRWWTQMKARWEEHQQHQDSMSRLQVQLDMQRKQQQQHGNPAFHHGMAFNQYPQQQIPKQNIFNATPVNKPKNNNQSERGMYMSGWAKTTQQRFSNMMKRFQGEKNEEKKGTSDAPPPLKKTEFSFMPSLQAKSSFAGGQHFATAKDDSPSAKPSWYGDSLSRKPLRSERSMPYSLATNPDNSFRSKIMSKFGFGSAGLAPLGLRNEGQNLCFINAVVQCLARTPGLLSELENEASCKDWDCSMAESLLLSTLSELIQGCNVRPSGGKPVLDPMAFRQAASSLNPNLVAPPTQRQLQQDAAEFFMWLVEILHSIINKNRRSRSNEKSASREPSRMKVMKFIYGDLTPAKVSDLKQACKQEIDAAHGLMNDSYAESVQRLSDLEWMSYKQENTSVVDNLFTGQLVIAYHCLADNHISVNMQTFRLLPVPIEAPREVNGLVHVSDCFTKFCNIEHLVGQDGLECSFCNAQRARQQEPPQTPVTAPYLRKHYNLRTPSVNGRTLLSSADSAVSGVGSPLATNFMSPIPGSRDMLSDSGFQDNVFKTSTPISDNQIPFPQRLRDAQRRCSLRQLPDCFVIQLMRFSYNPYTRQTNKVHSPVSIPLSNLDLTEVMFDTITNREDLAAEDAVYKYDLYGLCCHLGGDSANYGHYISYCLHGDNKWYRFDDERVIEVDMEYELTTHEIRQNAYLLFYKKQGMSV</sequence>
<evidence type="ECO:0000256" key="3">
    <source>
        <dbReference type="ARBA" id="ARBA00012759"/>
    </source>
</evidence>
<evidence type="ECO:0000256" key="6">
    <source>
        <dbReference type="ARBA" id="ARBA00022801"/>
    </source>
</evidence>
<dbReference type="AlphaFoldDB" id="A0A8W8M6T2"/>
<comment type="catalytic activity">
    <reaction evidence="1">
        <text>Thiol-dependent hydrolysis of ester, thioester, amide, peptide and isopeptide bonds formed by the C-terminal Gly of ubiquitin (a 76-residue protein attached to proteins as an intracellular targeting signal).</text>
        <dbReference type="EC" id="3.4.19.12"/>
    </reaction>
</comment>
<dbReference type="PROSITE" id="PS50235">
    <property type="entry name" value="USP_3"/>
    <property type="match status" value="1"/>
</dbReference>
<evidence type="ECO:0000256" key="7">
    <source>
        <dbReference type="ARBA" id="ARBA00022807"/>
    </source>
</evidence>
<feature type="compositionally biased region" description="Basic and acidic residues" evidence="8">
    <location>
        <begin position="193"/>
        <end position="203"/>
    </location>
</feature>
<dbReference type="OMA" id="NEGQNLC"/>
<dbReference type="InterPro" id="IPR028889">
    <property type="entry name" value="USP"/>
</dbReference>
<feature type="domain" description="USP" evidence="10">
    <location>
        <begin position="293"/>
        <end position="784"/>
    </location>
</feature>
<keyword evidence="5" id="KW-0833">Ubl conjugation pathway</keyword>
<evidence type="ECO:0000256" key="2">
    <source>
        <dbReference type="ARBA" id="ARBA00005427"/>
    </source>
</evidence>
<dbReference type="PANTHER" id="PTHR24006">
    <property type="entry name" value="UBIQUITIN CARBOXYL-TERMINAL HYDROLASE"/>
    <property type="match status" value="1"/>
</dbReference>
<keyword evidence="9" id="KW-0472">Membrane</keyword>
<dbReference type="Pfam" id="PF00443">
    <property type="entry name" value="UCH"/>
    <property type="match status" value="1"/>
</dbReference>
<keyword evidence="7" id="KW-0788">Thiol protease</keyword>
<dbReference type="CDD" id="cd02257">
    <property type="entry name" value="Peptidase_C19"/>
    <property type="match status" value="1"/>
</dbReference>